<dbReference type="GO" id="GO:0003700">
    <property type="term" value="F:DNA-binding transcription factor activity"/>
    <property type="evidence" value="ECO:0007669"/>
    <property type="project" value="TreeGrafter"/>
</dbReference>
<gene>
    <name evidence="6" type="ORF">CBI38_24910</name>
</gene>
<evidence type="ECO:0000256" key="4">
    <source>
        <dbReference type="PROSITE-ProRule" id="PRU00335"/>
    </source>
</evidence>
<evidence type="ECO:0000313" key="7">
    <source>
        <dbReference type="Proteomes" id="UP000245711"/>
    </source>
</evidence>
<organism evidence="6 7">
    <name type="scientific">Rhodococcus oxybenzonivorans</name>
    <dbReference type="NCBI Taxonomy" id="1990687"/>
    <lineage>
        <taxon>Bacteria</taxon>
        <taxon>Bacillati</taxon>
        <taxon>Actinomycetota</taxon>
        <taxon>Actinomycetes</taxon>
        <taxon>Mycobacteriales</taxon>
        <taxon>Nocardiaceae</taxon>
        <taxon>Rhodococcus</taxon>
    </lineage>
</organism>
<evidence type="ECO:0000313" key="6">
    <source>
        <dbReference type="EMBL" id="AWK74316.1"/>
    </source>
</evidence>
<dbReference type="RefSeq" id="WP_109333135.1">
    <property type="nucleotide sequence ID" value="NZ_CP021354.1"/>
</dbReference>
<sequence>MTQPLEGPTSRTPADLPKAMRLAWGLEEAGSRGPRKGLTLDRVLDAAIEVADVEGLAGLSMSRVAKQLGFTTMSLYRYVDSKDDLIELMADRAIGAPPADLPVSGRCRDRLEAWARAEYRSARVHAWWAELSISAPPTGPNNLSWLEAGLRTLADTTLPEDTKVQVVLNVSLFVIGRARFVNDLERSAASTTPVDYSQMLPLLLDRERFPALLSAIAAGAFDPDGSDDADWLEDDFRFGLDRMLDGIDRLVEKTDAG</sequence>
<evidence type="ECO:0000256" key="2">
    <source>
        <dbReference type="ARBA" id="ARBA00023125"/>
    </source>
</evidence>
<dbReference type="PRINTS" id="PR00455">
    <property type="entry name" value="HTHTETR"/>
</dbReference>
<dbReference type="Gene3D" id="1.10.10.60">
    <property type="entry name" value="Homeodomain-like"/>
    <property type="match status" value="1"/>
</dbReference>
<feature type="DNA-binding region" description="H-T-H motif" evidence="4">
    <location>
        <begin position="60"/>
        <end position="79"/>
    </location>
</feature>
<accession>A0A2S2C093</accession>
<evidence type="ECO:0000256" key="1">
    <source>
        <dbReference type="ARBA" id="ARBA00023015"/>
    </source>
</evidence>
<dbReference type="SUPFAM" id="SSF46689">
    <property type="entry name" value="Homeodomain-like"/>
    <property type="match status" value="1"/>
</dbReference>
<name>A0A2S2C093_9NOCA</name>
<dbReference type="KEGG" id="roz:CBI38_24910"/>
<dbReference type="PROSITE" id="PS50977">
    <property type="entry name" value="HTH_TETR_2"/>
    <property type="match status" value="1"/>
</dbReference>
<dbReference type="InterPro" id="IPR004111">
    <property type="entry name" value="Repressor_TetR_C"/>
</dbReference>
<dbReference type="Pfam" id="PF00440">
    <property type="entry name" value="TetR_N"/>
    <property type="match status" value="1"/>
</dbReference>
<keyword evidence="3" id="KW-0804">Transcription</keyword>
<keyword evidence="1" id="KW-0805">Transcription regulation</keyword>
<proteinExistence type="predicted"/>
<keyword evidence="7" id="KW-1185">Reference proteome</keyword>
<dbReference type="PANTHER" id="PTHR30055:SF151">
    <property type="entry name" value="TRANSCRIPTIONAL REGULATORY PROTEIN"/>
    <property type="match status" value="1"/>
</dbReference>
<dbReference type="GO" id="GO:0045892">
    <property type="term" value="P:negative regulation of DNA-templated transcription"/>
    <property type="evidence" value="ECO:0007669"/>
    <property type="project" value="InterPro"/>
</dbReference>
<dbReference type="GO" id="GO:0000976">
    <property type="term" value="F:transcription cis-regulatory region binding"/>
    <property type="evidence" value="ECO:0007669"/>
    <property type="project" value="TreeGrafter"/>
</dbReference>
<evidence type="ECO:0000256" key="3">
    <source>
        <dbReference type="ARBA" id="ARBA00023163"/>
    </source>
</evidence>
<dbReference type="Pfam" id="PF02909">
    <property type="entry name" value="TetR_C_1"/>
    <property type="match status" value="1"/>
</dbReference>
<keyword evidence="2 4" id="KW-0238">DNA-binding</keyword>
<dbReference type="InterPro" id="IPR036271">
    <property type="entry name" value="Tet_transcr_reg_TetR-rel_C_sf"/>
</dbReference>
<dbReference type="PANTHER" id="PTHR30055">
    <property type="entry name" value="HTH-TYPE TRANSCRIPTIONAL REGULATOR RUTR"/>
    <property type="match status" value="1"/>
</dbReference>
<dbReference type="EMBL" id="CP021354">
    <property type="protein sequence ID" value="AWK74316.1"/>
    <property type="molecule type" value="Genomic_DNA"/>
</dbReference>
<dbReference type="InterPro" id="IPR001647">
    <property type="entry name" value="HTH_TetR"/>
</dbReference>
<dbReference type="InterPro" id="IPR009057">
    <property type="entry name" value="Homeodomain-like_sf"/>
</dbReference>
<dbReference type="Proteomes" id="UP000245711">
    <property type="component" value="Chromosome"/>
</dbReference>
<dbReference type="SUPFAM" id="SSF48498">
    <property type="entry name" value="Tetracyclin repressor-like, C-terminal domain"/>
    <property type="match status" value="1"/>
</dbReference>
<dbReference type="InterPro" id="IPR050109">
    <property type="entry name" value="HTH-type_TetR-like_transc_reg"/>
</dbReference>
<protein>
    <submittedName>
        <fullName evidence="6">TetR family transcriptional regulator</fullName>
    </submittedName>
</protein>
<feature type="domain" description="HTH tetR-type" evidence="5">
    <location>
        <begin position="37"/>
        <end position="97"/>
    </location>
</feature>
<reference evidence="6 7" key="1">
    <citation type="submission" date="2017-05" db="EMBL/GenBank/DDBJ databases">
        <title>Isolation of Rhodococcus sp. S2-17 biodegrading of BP-3.</title>
        <authorList>
            <person name="Lee Y."/>
            <person name="Kim K.H."/>
            <person name="Chun B.H."/>
            <person name="Jung H.S."/>
            <person name="Jeon C.O."/>
        </authorList>
    </citation>
    <scope>NUCLEOTIDE SEQUENCE [LARGE SCALE GENOMIC DNA]</scope>
    <source>
        <strain evidence="6 7">S2-17</strain>
    </source>
</reference>
<dbReference type="OrthoDB" id="3614211at2"/>
<dbReference type="Gene3D" id="1.10.357.10">
    <property type="entry name" value="Tetracycline Repressor, domain 2"/>
    <property type="match status" value="1"/>
</dbReference>
<dbReference type="AlphaFoldDB" id="A0A2S2C093"/>
<evidence type="ECO:0000259" key="5">
    <source>
        <dbReference type="PROSITE" id="PS50977"/>
    </source>
</evidence>